<dbReference type="InterPro" id="IPR001173">
    <property type="entry name" value="Glyco_trans_2-like"/>
</dbReference>
<dbReference type="InterPro" id="IPR050834">
    <property type="entry name" value="Glycosyltransf_2"/>
</dbReference>
<evidence type="ECO:0000313" key="3">
    <source>
        <dbReference type="Proteomes" id="UP000220768"/>
    </source>
</evidence>
<protein>
    <submittedName>
        <fullName evidence="2">Glycosyl transferase family 2</fullName>
    </submittedName>
</protein>
<accession>A0A2A6J7B5</accession>
<evidence type="ECO:0000259" key="1">
    <source>
        <dbReference type="Pfam" id="PF00535"/>
    </source>
</evidence>
<dbReference type="PANTHER" id="PTHR43685">
    <property type="entry name" value="GLYCOSYLTRANSFERASE"/>
    <property type="match status" value="1"/>
</dbReference>
<dbReference type="Pfam" id="PF00535">
    <property type="entry name" value="Glycos_transf_2"/>
    <property type="match status" value="1"/>
</dbReference>
<dbReference type="SUPFAM" id="SSF53448">
    <property type="entry name" value="Nucleotide-diphospho-sugar transferases"/>
    <property type="match status" value="1"/>
</dbReference>
<dbReference type="InterPro" id="IPR029044">
    <property type="entry name" value="Nucleotide-diphossugar_trans"/>
</dbReference>
<dbReference type="Proteomes" id="UP000220768">
    <property type="component" value="Unassembled WGS sequence"/>
</dbReference>
<keyword evidence="2" id="KW-0808">Transferase</keyword>
<comment type="caution">
    <text evidence="2">The sequence shown here is derived from an EMBL/GenBank/DDBJ whole genome shotgun (WGS) entry which is preliminary data.</text>
</comment>
<dbReference type="Gene3D" id="3.90.550.10">
    <property type="entry name" value="Spore Coat Polysaccharide Biosynthesis Protein SpsA, Chain A"/>
    <property type="match status" value="1"/>
</dbReference>
<sequence length="469" mass="52624">MSERGREQGRQGIVAVDISVIIPTHNRAAMLRSLLGRLDAQRDGTPAFEILVVADGCEDDTLAMLASLRTRVPLRTLSLPGVGPALARNAGSQVASGRLLIFLDDDIEPGENFVWAHVVEHQRQPGGVVLGPYPPLPHIAKDRFRLNARAWWTRHFERVSRPGHRFAFTDVLTGNLSLDAELFHAMGGLDPQFARAREDFEFGLRLIKKGVPIRFAPDALGYHLEHQTSTLTGKMVRRHQEGRSDALMARKHPDIQRLLEIHRFAGRTGRKRRLQMTIATRAGSVLDPLVKAGPRVLQMLEKAGLRRLYEKLERQLNGYHYLRGAAEVLGEDWRLPTDPTASADDIEVLEINLEQGLEAAEAMLAERRPLAVRIVNGTVPVGDMSHQIGAEPWDARHFRPWLNRQAIHGYLPVALAEWLGQPTNVRTPLSDFTLNILNNRSFHVHTIEQHVQWTQAKLPSALYDNTSES</sequence>
<organism evidence="2 3">
    <name type="scientific">Rhizobium chutanense</name>
    <dbReference type="NCBI Taxonomy" id="2035448"/>
    <lineage>
        <taxon>Bacteria</taxon>
        <taxon>Pseudomonadati</taxon>
        <taxon>Pseudomonadota</taxon>
        <taxon>Alphaproteobacteria</taxon>
        <taxon>Hyphomicrobiales</taxon>
        <taxon>Rhizobiaceae</taxon>
        <taxon>Rhizobium/Agrobacterium group</taxon>
        <taxon>Rhizobium</taxon>
    </lineage>
</organism>
<dbReference type="GO" id="GO:0016740">
    <property type="term" value="F:transferase activity"/>
    <property type="evidence" value="ECO:0007669"/>
    <property type="project" value="UniProtKB-KW"/>
</dbReference>
<keyword evidence="3" id="KW-1185">Reference proteome</keyword>
<dbReference type="EMBL" id="NWSV01000017">
    <property type="protein sequence ID" value="PDT02099.1"/>
    <property type="molecule type" value="Genomic_DNA"/>
</dbReference>
<name>A0A2A6J7B5_9HYPH</name>
<gene>
    <name evidence="2" type="ORF">CO666_22260</name>
</gene>
<dbReference type="AlphaFoldDB" id="A0A2A6J7B5"/>
<proteinExistence type="predicted"/>
<reference evidence="2 3" key="1">
    <citation type="submission" date="2017-09" db="EMBL/GenBank/DDBJ databases">
        <title>Comparative genomics of rhizobia isolated from Phaseolus vulgaris in China.</title>
        <authorList>
            <person name="Tong W."/>
        </authorList>
    </citation>
    <scope>NUCLEOTIDE SEQUENCE [LARGE SCALE GENOMIC DNA]</scope>
    <source>
        <strain evidence="2 3">C5</strain>
    </source>
</reference>
<evidence type="ECO:0000313" key="2">
    <source>
        <dbReference type="EMBL" id="PDT02099.1"/>
    </source>
</evidence>
<dbReference type="PANTHER" id="PTHR43685:SF3">
    <property type="entry name" value="SLR2126 PROTEIN"/>
    <property type="match status" value="1"/>
</dbReference>
<feature type="domain" description="Glycosyltransferase 2-like" evidence="1">
    <location>
        <begin position="19"/>
        <end position="134"/>
    </location>
</feature>